<dbReference type="EMBL" id="FZNN01000001">
    <property type="protein sequence ID" value="SNR28381.1"/>
    <property type="molecule type" value="Genomic_DNA"/>
</dbReference>
<organism evidence="1 2">
    <name type="scientific">Puniceibacterium sediminis</name>
    <dbReference type="NCBI Taxonomy" id="1608407"/>
    <lineage>
        <taxon>Bacteria</taxon>
        <taxon>Pseudomonadati</taxon>
        <taxon>Pseudomonadota</taxon>
        <taxon>Alphaproteobacteria</taxon>
        <taxon>Rhodobacterales</taxon>
        <taxon>Paracoccaceae</taxon>
        <taxon>Puniceibacterium</taxon>
    </lineage>
</organism>
<reference evidence="1 2" key="1">
    <citation type="submission" date="2017-06" db="EMBL/GenBank/DDBJ databases">
        <authorList>
            <person name="Kim H.J."/>
            <person name="Triplett B.A."/>
        </authorList>
    </citation>
    <scope>NUCLEOTIDE SEQUENCE [LARGE SCALE GENOMIC DNA]</scope>
    <source>
        <strain evidence="1 2">DSM 29052</strain>
    </source>
</reference>
<evidence type="ECO:0000313" key="1">
    <source>
        <dbReference type="EMBL" id="SNR28381.1"/>
    </source>
</evidence>
<evidence type="ECO:0000313" key="2">
    <source>
        <dbReference type="Proteomes" id="UP000198417"/>
    </source>
</evidence>
<protein>
    <submittedName>
        <fullName evidence="1">Broad specificity phosphatase PhoE</fullName>
    </submittedName>
</protein>
<dbReference type="RefSeq" id="WP_089268929.1">
    <property type="nucleotide sequence ID" value="NZ_FZNN01000001.1"/>
</dbReference>
<accession>A0A238V2K7</accession>
<dbReference type="InterPro" id="IPR013078">
    <property type="entry name" value="His_Pase_superF_clade-1"/>
</dbReference>
<gene>
    <name evidence="1" type="ORF">SAMN06265370_101515</name>
</gene>
<dbReference type="InterPro" id="IPR029033">
    <property type="entry name" value="His_PPase_superfam"/>
</dbReference>
<dbReference type="Proteomes" id="UP000198417">
    <property type="component" value="Unassembled WGS sequence"/>
</dbReference>
<proteinExistence type="predicted"/>
<dbReference type="Gene3D" id="3.40.50.1240">
    <property type="entry name" value="Phosphoglycerate mutase-like"/>
    <property type="match status" value="1"/>
</dbReference>
<dbReference type="SUPFAM" id="SSF53254">
    <property type="entry name" value="Phosphoglycerate mutase-like"/>
    <property type="match status" value="1"/>
</dbReference>
<sequence>MSGRSLIFLTHAQVEIDPDTPVTDWRLSDQGRRRHSRFADDPTLAGVTAIYSSRERKAVDAAAIHGKVSGHIPRRVCALHENDRSSTGYLPPDVFEATADAFFAEPDKSVDGWERARDAQIRVVTAIRTLIDLDETSGDLLVVAHGAVGALLRCHLLGRAISRDEDQPPVGGGCHFTADAAGLAAPTPWSVI</sequence>
<name>A0A238V2K7_9RHOB</name>
<dbReference type="Pfam" id="PF00300">
    <property type="entry name" value="His_Phos_1"/>
    <property type="match status" value="1"/>
</dbReference>
<keyword evidence="2" id="KW-1185">Reference proteome</keyword>
<dbReference type="AlphaFoldDB" id="A0A238V2K7"/>
<dbReference type="OrthoDB" id="34197at2"/>